<evidence type="ECO:0000256" key="5">
    <source>
        <dbReference type="SAM" id="SignalP"/>
    </source>
</evidence>
<gene>
    <name evidence="6" type="ORF">ACFSUS_07620</name>
</gene>
<feature type="signal peptide" evidence="5">
    <location>
        <begin position="1"/>
        <end position="18"/>
    </location>
</feature>
<evidence type="ECO:0000256" key="1">
    <source>
        <dbReference type="ARBA" id="ARBA00004613"/>
    </source>
</evidence>
<name>A0ABW5M1R2_9BACT</name>
<dbReference type="Proteomes" id="UP001597469">
    <property type="component" value="Unassembled WGS sequence"/>
</dbReference>
<keyword evidence="3 5" id="KW-0732">Signal</keyword>
<dbReference type="PANTHER" id="PTHR40088:SF2">
    <property type="entry name" value="SECRETED SUGAR HYDROLASE"/>
    <property type="match status" value="1"/>
</dbReference>
<keyword evidence="2" id="KW-0964">Secreted</keyword>
<proteinExistence type="predicted"/>
<organism evidence="6 7">
    <name type="scientific">Spirosoma soli</name>
    <dbReference type="NCBI Taxonomy" id="1770529"/>
    <lineage>
        <taxon>Bacteria</taxon>
        <taxon>Pseudomonadati</taxon>
        <taxon>Bacteroidota</taxon>
        <taxon>Cytophagia</taxon>
        <taxon>Cytophagales</taxon>
        <taxon>Cytophagaceae</taxon>
        <taxon>Spirosoma</taxon>
    </lineage>
</organism>
<sequence length="469" mass="50539">MKQTLLLLLSLISHFVSATTWHVSGTGNDANDGKTPQTAFRSLQKAADLVEPGDVVLIGNGTYTNDDKGNGSAVLNITRSGKADAWITWKARPGHKPEIRPVGWCGIQISGSYHILDGLSVIGNNDSIVLLKAQEDAKKSTTDPYFNTNGIFFNGRNKKPDEKPHHLIVRNCVVGKCAGGGIIGIEMDYLTVEDCKVFENAWFMRYGGSGISTLNNWAFDDAPGYHIVIQRNFVWNNKTLVPWERTGKLSDGNGILLDVTDQNPANGATNPNADAVVKPASQTAATAASAETTSVGATSVGATAPEKPRRPEWKGRALIANNVSAFNGGSGIHTFRTKHVDIINNTTYWNGQIVGYQELFPNRSDDVVIMNNIIVPRPGGAVTSNNKNTNIRWDYNVYPTAQNVFTGPNDIVADPKFVDVQADPTKGNFRLVKGSGALNSGDTTVSLSTDIAGKSRPKGIGRDRGAFEQ</sequence>
<dbReference type="InterPro" id="IPR011050">
    <property type="entry name" value="Pectin_lyase_fold/virulence"/>
</dbReference>
<feature type="region of interest" description="Disordered" evidence="4">
    <location>
        <begin position="287"/>
        <end position="311"/>
    </location>
</feature>
<dbReference type="InterPro" id="IPR012334">
    <property type="entry name" value="Pectin_lyas_fold"/>
</dbReference>
<dbReference type="Gene3D" id="2.160.20.10">
    <property type="entry name" value="Single-stranded right-handed beta-helix, Pectin lyase-like"/>
    <property type="match status" value="1"/>
</dbReference>
<comment type="subcellular location">
    <subcellularLocation>
        <location evidence="1">Secreted</location>
    </subcellularLocation>
</comment>
<feature type="region of interest" description="Disordered" evidence="4">
    <location>
        <begin position="448"/>
        <end position="469"/>
    </location>
</feature>
<feature type="chain" id="PRO_5047227338" evidence="5">
    <location>
        <begin position="19"/>
        <end position="469"/>
    </location>
</feature>
<dbReference type="InterPro" id="IPR059226">
    <property type="entry name" value="Choice_anch_Q_dom"/>
</dbReference>
<evidence type="ECO:0000256" key="2">
    <source>
        <dbReference type="ARBA" id="ARBA00022525"/>
    </source>
</evidence>
<keyword evidence="7" id="KW-1185">Reference proteome</keyword>
<dbReference type="InterPro" id="IPR052052">
    <property type="entry name" value="Polysaccharide_Lyase_9"/>
</dbReference>
<feature type="compositionally biased region" description="Basic and acidic residues" evidence="4">
    <location>
        <begin position="460"/>
        <end position="469"/>
    </location>
</feature>
<evidence type="ECO:0000313" key="7">
    <source>
        <dbReference type="Proteomes" id="UP001597469"/>
    </source>
</evidence>
<dbReference type="RefSeq" id="WP_381521216.1">
    <property type="nucleotide sequence ID" value="NZ_JBHULN010000003.1"/>
</dbReference>
<accession>A0ABW5M1R2</accession>
<dbReference type="SUPFAM" id="SSF51126">
    <property type="entry name" value="Pectin lyase-like"/>
    <property type="match status" value="1"/>
</dbReference>
<protein>
    <submittedName>
        <fullName evidence="6">Choice-of-anchor Q domain-containing protein</fullName>
    </submittedName>
</protein>
<evidence type="ECO:0000256" key="3">
    <source>
        <dbReference type="ARBA" id="ARBA00022729"/>
    </source>
</evidence>
<dbReference type="PANTHER" id="PTHR40088">
    <property type="entry name" value="PECTATE LYASE (EUROFUNG)"/>
    <property type="match status" value="1"/>
</dbReference>
<reference evidence="7" key="1">
    <citation type="journal article" date="2019" name="Int. J. Syst. Evol. Microbiol.">
        <title>The Global Catalogue of Microorganisms (GCM) 10K type strain sequencing project: providing services to taxonomists for standard genome sequencing and annotation.</title>
        <authorList>
            <consortium name="The Broad Institute Genomics Platform"/>
            <consortium name="The Broad Institute Genome Sequencing Center for Infectious Disease"/>
            <person name="Wu L."/>
            <person name="Ma J."/>
        </authorList>
    </citation>
    <scope>NUCLEOTIDE SEQUENCE [LARGE SCALE GENOMIC DNA]</scope>
    <source>
        <strain evidence="7">KCTC 42805</strain>
    </source>
</reference>
<comment type="caution">
    <text evidence="6">The sequence shown here is derived from an EMBL/GenBank/DDBJ whole genome shotgun (WGS) entry which is preliminary data.</text>
</comment>
<feature type="compositionally biased region" description="Low complexity" evidence="4">
    <location>
        <begin position="287"/>
        <end position="299"/>
    </location>
</feature>
<dbReference type="NCBIfam" id="NF041518">
    <property type="entry name" value="choice_anch_Q"/>
    <property type="match status" value="1"/>
</dbReference>
<evidence type="ECO:0000313" key="6">
    <source>
        <dbReference type="EMBL" id="MFD2570497.1"/>
    </source>
</evidence>
<dbReference type="EMBL" id="JBHULN010000003">
    <property type="protein sequence ID" value="MFD2570497.1"/>
    <property type="molecule type" value="Genomic_DNA"/>
</dbReference>
<evidence type="ECO:0000256" key="4">
    <source>
        <dbReference type="SAM" id="MobiDB-lite"/>
    </source>
</evidence>